<protein>
    <submittedName>
        <fullName evidence="3">T9SS type A sorting domain-containing protein</fullName>
    </submittedName>
</protein>
<accession>A0AA52F126</accession>
<dbReference type="GO" id="GO:0004553">
    <property type="term" value="F:hydrolase activity, hydrolyzing O-glycosyl compounds"/>
    <property type="evidence" value="ECO:0007669"/>
    <property type="project" value="UniProtKB-ARBA"/>
</dbReference>
<reference evidence="3" key="1">
    <citation type="submission" date="2023-08" db="EMBL/GenBank/DDBJ databases">
        <title>Comparative genomics and taxonomic characterization of three novel marine species of genus Marivirga.</title>
        <authorList>
            <person name="Muhammad N."/>
            <person name="Kim S.-G."/>
        </authorList>
    </citation>
    <scope>NUCLEOTIDE SEQUENCE</scope>
    <source>
        <strain evidence="3">BKB1-2</strain>
    </source>
</reference>
<keyword evidence="2" id="KW-0732">Signal</keyword>
<dbReference type="NCBIfam" id="TIGR04183">
    <property type="entry name" value="Por_Secre_tail"/>
    <property type="match status" value="1"/>
</dbReference>
<organism evidence="3">
    <name type="scientific">Marivirga arenosa</name>
    <dbReference type="NCBI Taxonomy" id="3059076"/>
    <lineage>
        <taxon>Bacteria</taxon>
        <taxon>Pseudomonadati</taxon>
        <taxon>Bacteroidota</taxon>
        <taxon>Cytophagia</taxon>
        <taxon>Cytophagales</taxon>
        <taxon>Marivirgaceae</taxon>
        <taxon>Marivirga</taxon>
    </lineage>
</organism>
<feature type="region of interest" description="Disordered" evidence="1">
    <location>
        <begin position="55"/>
        <end position="78"/>
    </location>
</feature>
<evidence type="ECO:0000256" key="2">
    <source>
        <dbReference type="SAM" id="SignalP"/>
    </source>
</evidence>
<evidence type="ECO:0000256" key="1">
    <source>
        <dbReference type="SAM" id="MobiDB-lite"/>
    </source>
</evidence>
<gene>
    <name evidence="3" type="ORF">QYS47_30830</name>
</gene>
<feature type="signal peptide" evidence="2">
    <location>
        <begin position="1"/>
        <end position="21"/>
    </location>
</feature>
<dbReference type="EMBL" id="CP129968">
    <property type="protein sequence ID" value="WNB18638.1"/>
    <property type="molecule type" value="Genomic_DNA"/>
</dbReference>
<dbReference type="KEGG" id="marp:QYS47_30830"/>
<feature type="chain" id="PRO_5041247271" evidence="2">
    <location>
        <begin position="22"/>
        <end position="3075"/>
    </location>
</feature>
<dbReference type="SUPFAM" id="SSF49899">
    <property type="entry name" value="Concanavalin A-like lectins/glucanases"/>
    <property type="match status" value="1"/>
</dbReference>
<name>A0AA52F126_9BACT</name>
<dbReference type="GO" id="GO:0005975">
    <property type="term" value="P:carbohydrate metabolic process"/>
    <property type="evidence" value="ECO:0007669"/>
    <property type="project" value="UniProtKB-ARBA"/>
</dbReference>
<dbReference type="InterPro" id="IPR026444">
    <property type="entry name" value="Secre_tail"/>
</dbReference>
<evidence type="ECO:0000313" key="3">
    <source>
        <dbReference type="EMBL" id="WNB18638.1"/>
    </source>
</evidence>
<dbReference type="Proteomes" id="UP001232019">
    <property type="component" value="Chromosome"/>
</dbReference>
<dbReference type="InterPro" id="IPR013320">
    <property type="entry name" value="ConA-like_dom_sf"/>
</dbReference>
<sequence length="3075" mass="327010">MKKFYLLALIFICSITSNIFGQSGPAGIGNADGSNGQPETIYWLEAGDLGLNNNDPVSNWNDKSGNSNNLSQSGTSRPTFKNASDANYDFSAVSFDGTDDFLPFDGNLLVGTDYTILLVGTRKSNGREVIMGGSVGATNQNLHPYFNTGALHSHHWGNDHNAGYTGGDGSTANATTPNFGIFGFRLNSSLGTAQRALYQNGRLIGTRNNNAQLSAFVDAAIGRFEAVGEFSDIEIAELIIYSDALNEAQQVLVQNYLASKYDITLDDNEFYAGDTPANGNYDFNVTGIGQQSGDQILTNSNNGFYLTGDGTLDANGEFVLFGDDNSANAVSTSNLGATVQERWAKTWYLDKTGTLNATIGFNISEGIPGGLFPAGDVDNYVLLRENAGTFDIVPIAAVDKSLNAGRIEFIVSDADLLDGIYTLGTTNNTDSPVAGQPNQTWYSRLSGDWNDPNIWTLDGSATPLPNNPGNEIPDATDNVVINNATTVTLINDNRNVTDIEVIGTLDIANTSGHNFTNIRGNGRIRLAGAAGIGNFPQGNTTDFADNFIGGTVEYYGTGLTVNENRVFNDVIINLDNNTDDLVLMADLVSNGDLTIMSGDLQINDNLSTTIKTLEVNGTLFVDTNGAISVGTGNTTGTFSINANNMPSSGNYHNIYHQVIIKGDFLNQGNVRFTNQASPVYNEFTTTGAATVRFEGATNNTASLFGTTDFYNLVVDKGTDETFEIEINSDNSANFSLFGPNDVGRNSGGGFTAENPEIRKALWIYRGTLHLSGDIIIPTLSEGNRNGGNGDYAIGATAGLWIDGPNVEVYSTADNAGQVPAGAIGVNGGGSNQALSLYGKFRITDGFFGTRASAGFIFWNADAGEVLIEGGTVNVSQFRSAGGGNGIYSYTQSGGDVLVRANEGQPGETSGTYSLFSLDTEDAVFNMSGGTLTVYGNRGEAIFINSGPGNFSVTGGTVRVENRNGTSAIVSTRVPFWDFEVARDQAGDADEVDLITSTSGGNTITNPELIVLNNFTIEQDINFDHNGNDVTIGSDFTIEAGGDYEFAGGKRNTTSFIGTDNATLTFLNRTGGTGDEQRFWNVLVDRPSGKTLSFESGKTNRDGNNNNLFRIDGDFFKVLSGTVDQGTHSIRMYADTLLNYDEICVFNPLAINDADPNGRNDIIKFRDDGGPATVLITADTSRFGAIKLNSDDEIFTLNSDLQIDYLDYRHGRFNLQSNNLTINILDNNLNGTADFDVNQDGAVSGGTENGIFSPADMIITSGNASDGGLSLLVTANGTYTFPLGIGTDATRLLRNNSKYTPVTVEVTGLADAGYITIRPVDRVLSTTDGTGGDILSYYWKIDSEGFNTPPNVEYSMIYYDEDLDGSANEGTFVAGKVLEQIPFTRNYEDDGDAEFEGVDVVNNTITFNGPNPDSGFPLENASYTAGESGRFVGAPTIYYSRKLGGAQQDQNWTQNNAWSLVSVDGPSAGNAEPGPGDIAILGRSRVDGARLRTRANVRLEVAKIIFEEDPSPTPSFATARLNFDAGIFNHRLGDVEGEGEFQIFFNSTADIPTFVEDATDFGLFVSEPNSIWNYSHEGTGGEGNAAIMPTFPSTFPILRITSAGSNNAANLPYGTGTGNGLQRVITFNNDIIVNSELQIANKPALLVGGNIEIAGNLQIGMDFGYASMYFPNGSNAHTVSVGGSINIGDVTGGQSGDNYLAVLPGNSNGTRHRLIVNRDINLYQSSNNNNRGGIIDFYNSLTENNIVLELAGDVSGSFNNFNPNFTEPELFRVIANKGTNQSSIFRFNDDFSLNGLSDGTDKALELQNGTLILNDNAIDIDLTTGGDSFVIPATASLQITQGLANVGGDDSGIILDGALIIDGGTLDMTGAGNGNNFIEYSASGNALIEVSDGSLLVGSQIRGGLGTTAGVLKYRQTGGIVEVGVNAAPEADRSVFEIRNEGSEFTYTAGDLIVRRQNTGAPTVAAIRILPTDFSISRPIIIRANDTGQGNIGINANVPLAGLTIEGVNNPTVITNVNALELNGDLDIQNGASFNANGIDLLLNSDLINNGTFTASGNNTQFLSSISQNISGANPVTFFEFTKNAEGTLNLVGNPIVVNGLFSHESGVINDNGNIIDLKSNAVIEGEISSAAGGALVFSGATQQQLQRLTAGVTDLGVVTISNPSGVIIPEGNGYNFTINGDLEMNGGIFNIGSSSVVIGQNADITTNSSFSVTNMVRTNSSFTDNGLSKVFSPGTNGVFIYPVGEDDYTPVEIDFGTGNSGTSLGSIAVRPANEFHPVVNDGDNFFASGDINNVLQYYWTLRSTGLTNFSADVNFSYDQSDVVVAEGGFTEADYIAAAILAFDNPTNEINKFSETEVDETANQILFPASLKFNAVNSNNISGDYFAGIDQAIPDNVATYTTQAILGDVTNTNTYVENLPTDGVAPSGAVLIVSSGTEVTFNTDNVRLYKTIIENGATLNIDDTDGHRLGILEGTGNLKITSNSSNAPLPTADYGTFFSCSGGGLEYAGDGDYSILAGISSLRRLVLSDDNGNGVTGVRNFPNNNVTICEDMVVDGSNVNLSSNRRLTVRNNLIVNSGVVSTGSGGSSRLFIDRDISLIGGQFNVASAGGIGILGDIYVNGGNFNMGSGSSFIALRENFEFISGNVNSQSSRLILNSDSFEQNIIGDLTGSNSLYSIEFNNRSGSQNFSLQGNIEVTSSLSLTDGKIISNGNDVILGSAATVSPARGSSNSYITGKVIKPLAAGESFTFPIGSVDRWRPARINGVNAGYTWEAQFFEGNVVTDRAEVDDMSTSDPTIQTLQQGEYYVISDNSTGGTVSSVELSWGIETDVAAGSADRGQLTVMVYNTTTSEWDNLGGTFPNGLGTQSAGIVRSASSQSFSEKIFIMGSTDAANPLPVEFTYFIADNKPNRVELNWQTASEHNNDFFEVQRSFDGKQFDVLGVVNGSGDSKELIDYGFIDYSPLAGKTYYRLRQVDFDGNFEYSDVLEISRIQETDLSAVPNPTSANNIRLRLSGFHAEQNIQVTIFDLQGRRHYQAIHSPSDLIKAIPINKELNSGIYIIDVKQANIRKKVRLMIK</sequence>
<proteinExistence type="predicted"/>
<dbReference type="RefSeq" id="WP_322348167.1">
    <property type="nucleotide sequence ID" value="NZ_CP129968.2"/>
</dbReference>